<protein>
    <submittedName>
        <fullName evidence="1">DUF2971 domain-containing protein</fullName>
    </submittedName>
</protein>
<name>A0A934TTU8_9BURK</name>
<reference evidence="1" key="1">
    <citation type="journal article" date="2012" name="J. Microbiol. Biotechnol.">
        <title>Ramlibacter ginsenosidimutans sp. nov., with ginsenoside-converting activity.</title>
        <authorList>
            <person name="Wang L."/>
            <person name="An D.S."/>
            <person name="Kim S.G."/>
            <person name="Jin F.X."/>
            <person name="Kim S.C."/>
            <person name="Lee S.T."/>
            <person name="Im W.T."/>
        </authorList>
    </citation>
    <scope>NUCLEOTIDE SEQUENCE</scope>
    <source>
        <strain evidence="1">KACC 17527</strain>
    </source>
</reference>
<proteinExistence type="predicted"/>
<evidence type="ECO:0000313" key="2">
    <source>
        <dbReference type="Proteomes" id="UP000630528"/>
    </source>
</evidence>
<dbReference type="EMBL" id="JAEPWM010000005">
    <property type="protein sequence ID" value="MBK6007268.1"/>
    <property type="molecule type" value="Genomic_DNA"/>
</dbReference>
<keyword evidence="2" id="KW-1185">Reference proteome</keyword>
<evidence type="ECO:0000313" key="1">
    <source>
        <dbReference type="EMBL" id="MBK6007268.1"/>
    </source>
</evidence>
<sequence length="199" mass="23063">MDLSALVYLLQNRCVTLLNPDSWDDTNDIHFMTLYRRGKKLRSLLAACFSESDETYHHWHVFANGGSGVCVKFDRRRLIAALDKVDGVRRGLVKYLSLDEIDGRPLGIEELPFLKRYAYEHEEEYRVIFESPGERLNSYDIPIPLTAIERVTLSPWMNRKLYFETKKLLRTIPGCDGLKILQSTLISNEAWKEYGETAT</sequence>
<comment type="caution">
    <text evidence="1">The sequence shown here is derived from an EMBL/GenBank/DDBJ whole genome shotgun (WGS) entry which is preliminary data.</text>
</comment>
<dbReference type="AlphaFoldDB" id="A0A934TTU8"/>
<dbReference type="Proteomes" id="UP000630528">
    <property type="component" value="Unassembled WGS sequence"/>
</dbReference>
<accession>A0A934TTU8</accession>
<reference evidence="1" key="2">
    <citation type="submission" date="2021-01" db="EMBL/GenBank/DDBJ databases">
        <authorList>
            <person name="Kang M."/>
        </authorList>
    </citation>
    <scope>NUCLEOTIDE SEQUENCE</scope>
    <source>
        <strain evidence="1">KACC 17527</strain>
    </source>
</reference>
<organism evidence="1 2">
    <name type="scientific">Ramlibacter ginsenosidimutans</name>
    <dbReference type="NCBI Taxonomy" id="502333"/>
    <lineage>
        <taxon>Bacteria</taxon>
        <taxon>Pseudomonadati</taxon>
        <taxon>Pseudomonadota</taxon>
        <taxon>Betaproteobacteria</taxon>
        <taxon>Burkholderiales</taxon>
        <taxon>Comamonadaceae</taxon>
        <taxon>Ramlibacter</taxon>
    </lineage>
</organism>
<gene>
    <name evidence="1" type="ORF">JJB11_14300</name>
</gene>
<dbReference type="RefSeq" id="WP_201172298.1">
    <property type="nucleotide sequence ID" value="NZ_JAEPWM010000005.1"/>
</dbReference>